<dbReference type="Proteomes" id="UP000478493">
    <property type="component" value="Unassembled WGS sequence"/>
</dbReference>
<dbReference type="EMBL" id="VWGP01000003">
    <property type="protein sequence ID" value="KAA4540824.1"/>
    <property type="molecule type" value="Genomic_DNA"/>
</dbReference>
<evidence type="ECO:0000313" key="18">
    <source>
        <dbReference type="Proteomes" id="UP000435985"/>
    </source>
</evidence>
<evidence type="ECO:0000313" key="4">
    <source>
        <dbReference type="EMBL" id="KAA4540824.1"/>
    </source>
</evidence>
<name>A0A139L712_BACOV</name>
<gene>
    <name evidence="10" type="ORF">DWV35_24515</name>
    <name evidence="9" type="ORF">DWX70_14485</name>
    <name evidence="8" type="ORF">DYI28_24500</name>
    <name evidence="7" type="ORF">F3B53_22950</name>
    <name evidence="4" type="ORF">F3B85_04660</name>
    <name evidence="5" type="ORF">F3B90_06340</name>
    <name evidence="6" type="ORF">F3B98_09960</name>
    <name evidence="3" type="ORF">F3D71_07585</name>
    <name evidence="2" type="ORF">F3F25_19725</name>
    <name evidence="1" type="ORF">F3F51_02690</name>
</gene>
<evidence type="ECO:0000313" key="5">
    <source>
        <dbReference type="EMBL" id="KAA4628593.1"/>
    </source>
</evidence>
<dbReference type="Proteomes" id="UP000286031">
    <property type="component" value="Unassembled WGS sequence"/>
</dbReference>
<dbReference type="EMBL" id="VWFC01000040">
    <property type="protein sequence ID" value="KAB1320644.1"/>
    <property type="molecule type" value="Genomic_DNA"/>
</dbReference>
<protein>
    <submittedName>
        <fullName evidence="3">Uncharacterized protein</fullName>
    </submittedName>
</protein>
<evidence type="ECO:0000313" key="11">
    <source>
        <dbReference type="Proteomes" id="UP000266492"/>
    </source>
</evidence>
<evidence type="ECO:0000313" key="9">
    <source>
        <dbReference type="EMBL" id="RGS82716.1"/>
    </source>
</evidence>
<reference evidence="14 15" key="4">
    <citation type="journal article" date="2019" name="Nat. Med.">
        <title>A library of human gut bacterial isolates paired with longitudinal multiomics data enables mechanistic microbiome research.</title>
        <authorList>
            <person name="Poyet M."/>
            <person name="Groussin M."/>
            <person name="Gibbons S.M."/>
            <person name="Avila-Pacheco J."/>
            <person name="Jiang X."/>
            <person name="Kearney S.M."/>
            <person name="Perrotta A.R."/>
            <person name="Berdy B."/>
            <person name="Zhao S."/>
            <person name="Lieberman T.D."/>
            <person name="Swanson P.K."/>
            <person name="Smith M."/>
            <person name="Roesemann S."/>
            <person name="Alexander J.E."/>
            <person name="Rich S.A."/>
            <person name="Livny J."/>
            <person name="Vlamakis H."/>
            <person name="Clish C."/>
            <person name="Bullock K."/>
            <person name="Deik A."/>
            <person name="Scott J."/>
            <person name="Pierce K.A."/>
            <person name="Xavier R.J."/>
            <person name="Alm E.J."/>
        </authorList>
    </citation>
    <scope>NUCLEOTIDE SEQUENCE [LARGE SCALE GENOMIC DNA]</scope>
    <source>
        <strain evidence="6 18">BIOML-A14</strain>
        <strain evidence="5 17">BIOML-A15</strain>
        <strain evidence="2 15">BIOML-A160</strain>
        <strain evidence="3 14">BIOML-A163</strain>
        <strain evidence="1 19">BIOML-A183</strain>
        <strain evidence="7 16">BIOML-A2</strain>
        <strain evidence="4 20">BIOML-A41</strain>
    </source>
</reference>
<proteinExistence type="predicted"/>
<dbReference type="Proteomes" id="UP000266492">
    <property type="component" value="Unassembled WGS sequence"/>
</dbReference>
<dbReference type="EMBL" id="CP041395">
    <property type="protein sequence ID" value="QDM11612.1"/>
    <property type="molecule type" value="Genomic_DNA"/>
</dbReference>
<dbReference type="EMBL" id="VWLX01000002">
    <property type="protein sequence ID" value="KAA3808306.1"/>
    <property type="molecule type" value="Genomic_DNA"/>
</dbReference>
<evidence type="ECO:0000313" key="6">
    <source>
        <dbReference type="EMBL" id="KAA4664704.1"/>
    </source>
</evidence>
<dbReference type="EMBL" id="VWFP01000005">
    <property type="protein sequence ID" value="KAA4628593.1"/>
    <property type="molecule type" value="Genomic_DNA"/>
</dbReference>
<reference evidence="11 12" key="3">
    <citation type="submission" date="2018-08" db="EMBL/GenBank/DDBJ databases">
        <title>A genome reference for cultivated species of the human gut microbiota.</title>
        <authorList>
            <person name="Zou Y."/>
            <person name="Xue W."/>
            <person name="Luo G."/>
        </authorList>
    </citation>
    <scope>NUCLEOTIDE SEQUENCE [LARGE SCALE GENOMIC DNA]</scope>
    <source>
        <strain evidence="10 12">AF04-46</strain>
        <strain evidence="9 11">AF20-9LB</strain>
    </source>
</reference>
<evidence type="ECO:0000313" key="12">
    <source>
        <dbReference type="Proteomes" id="UP000286031"/>
    </source>
</evidence>
<evidence type="ECO:0000313" key="16">
    <source>
        <dbReference type="Proteomes" id="UP000375690"/>
    </source>
</evidence>
<evidence type="ECO:0000313" key="19">
    <source>
        <dbReference type="Proteomes" id="UP000460135"/>
    </source>
</evidence>
<dbReference type="EMBL" id="VWLB01000036">
    <property type="protein sequence ID" value="KAA3925534.1"/>
    <property type="molecule type" value="Genomic_DNA"/>
</dbReference>
<dbReference type="Proteomes" id="UP000424805">
    <property type="component" value="Unassembled WGS sequence"/>
</dbReference>
<evidence type="ECO:0000313" key="1">
    <source>
        <dbReference type="EMBL" id="KAA3808306.1"/>
    </source>
</evidence>
<accession>A0A139L712</accession>
<sequence length="66" mass="7351">MIVKSAKLACDTFQPKWQKTVYPNTEIKGGTDTETDPPPQLLAKTTLYKILDIKNGDIVFNNVSPL</sequence>
<evidence type="ECO:0000313" key="10">
    <source>
        <dbReference type="EMBL" id="RGX05721.1"/>
    </source>
</evidence>
<evidence type="ECO:0000313" key="7">
    <source>
        <dbReference type="EMBL" id="KAB1320644.1"/>
    </source>
</evidence>
<evidence type="ECO:0000313" key="13">
    <source>
        <dbReference type="Proteomes" id="UP000318823"/>
    </source>
</evidence>
<dbReference type="Proteomes" id="UP000323717">
    <property type="component" value="Unassembled WGS sequence"/>
</dbReference>
<dbReference type="EMBL" id="VWLE01000073">
    <property type="protein sequence ID" value="KAA3952937.1"/>
    <property type="molecule type" value="Genomic_DNA"/>
</dbReference>
<dbReference type="Proteomes" id="UP000435985">
    <property type="component" value="Unassembled WGS sequence"/>
</dbReference>
<dbReference type="Proteomes" id="UP000375690">
    <property type="component" value="Unassembled WGS sequence"/>
</dbReference>
<evidence type="ECO:0000313" key="17">
    <source>
        <dbReference type="Proteomes" id="UP000424805"/>
    </source>
</evidence>
<dbReference type="AlphaFoldDB" id="A0A139L712"/>
<dbReference type="EMBL" id="QRVZ01000011">
    <property type="protein sequence ID" value="RGS82716.1"/>
    <property type="molecule type" value="Genomic_DNA"/>
</dbReference>
<evidence type="ECO:0000313" key="2">
    <source>
        <dbReference type="EMBL" id="KAA3925534.1"/>
    </source>
</evidence>
<dbReference type="Proteomes" id="UP000460135">
    <property type="component" value="Unassembled WGS sequence"/>
</dbReference>
<evidence type="ECO:0000313" key="8">
    <source>
        <dbReference type="EMBL" id="QDM11612.1"/>
    </source>
</evidence>
<evidence type="ECO:0000313" key="3">
    <source>
        <dbReference type="EMBL" id="KAA3952937.1"/>
    </source>
</evidence>
<organism evidence="3 14">
    <name type="scientific">Bacteroides ovatus</name>
    <dbReference type="NCBI Taxonomy" id="28116"/>
    <lineage>
        <taxon>Bacteria</taxon>
        <taxon>Pseudomonadati</taxon>
        <taxon>Bacteroidota</taxon>
        <taxon>Bacteroidia</taxon>
        <taxon>Bacteroidales</taxon>
        <taxon>Bacteroidaceae</taxon>
        <taxon>Bacteroides</taxon>
    </lineage>
</organism>
<dbReference type="Proteomes" id="UP000318823">
    <property type="component" value="Chromosome"/>
</dbReference>
<dbReference type="EMBL" id="QSBI01000050">
    <property type="protein sequence ID" value="RGX05721.1"/>
    <property type="molecule type" value="Genomic_DNA"/>
</dbReference>
<reference evidence="8" key="5">
    <citation type="submission" date="2019-07" db="EMBL/GenBank/DDBJ databases">
        <authorList>
            <person name="Ross B.D."/>
            <person name="Verster A.J."/>
            <person name="Radey M.C."/>
            <person name="Schmidtke D.T."/>
            <person name="Pope C.E."/>
            <person name="Hoffman L.R."/>
            <person name="Hajjar A."/>
            <person name="Peterson S.B."/>
            <person name="Borenstein E."/>
            <person name="Mougous J.D."/>
        </authorList>
    </citation>
    <scope>NUCLEOTIDE SEQUENCE</scope>
    <source>
        <strain evidence="8">3725 D1 iv</strain>
    </source>
</reference>
<reference evidence="8" key="2">
    <citation type="journal article" date="2018" name="Nature">
        <title>Human gut bacteria contain acquired interbacterial defence systems.</title>
        <authorList>
            <person name="Ross B.D."/>
            <person name="Verster A.J."/>
            <person name="Radey M.C."/>
            <person name="Schmidtke D.T."/>
            <person name="Pope C.E."/>
            <person name="Hoffman L.R."/>
            <person name="Hajjar A."/>
            <person name="Peterson S.B."/>
            <person name="Borenstein E."/>
            <person name="Mougous J."/>
        </authorList>
    </citation>
    <scope>NUCLEOTIDE SEQUENCE</scope>
    <source>
        <strain evidence="8">3725 D1 iv</strain>
    </source>
</reference>
<reference evidence="13" key="1">
    <citation type="journal article" date="2018" name="J. Anim. Genet.">
        <title>Acquired interbacterial defense systems protect against interspecies antagonism in the human gut microbiome.</title>
        <authorList>
            <person name="Ross B.D."/>
            <person name="Verster A.J."/>
            <person name="Radey M.C."/>
            <person name="Schmidtke D.T."/>
            <person name="Pope C.E."/>
            <person name="Hoffman L.R."/>
            <person name="Hajjar A."/>
            <person name="Peterson S.B."/>
            <person name="Borenstein E."/>
            <person name="Mougous J."/>
        </authorList>
    </citation>
    <scope>NUCLEOTIDE SEQUENCE [LARGE SCALE GENOMIC DNA]</scope>
    <source>
        <strain evidence="13">3725 D1 iv</strain>
    </source>
</reference>
<evidence type="ECO:0000313" key="14">
    <source>
        <dbReference type="Proteomes" id="UP000323717"/>
    </source>
</evidence>
<evidence type="ECO:0000313" key="20">
    <source>
        <dbReference type="Proteomes" id="UP000478493"/>
    </source>
</evidence>
<dbReference type="Proteomes" id="UP000365824">
    <property type="component" value="Unassembled WGS sequence"/>
</dbReference>
<evidence type="ECO:0000313" key="15">
    <source>
        <dbReference type="Proteomes" id="UP000365824"/>
    </source>
</evidence>
<dbReference type="EMBL" id="VWFO01000009">
    <property type="protein sequence ID" value="KAA4664704.1"/>
    <property type="molecule type" value="Genomic_DNA"/>
</dbReference>